<evidence type="ECO:0000313" key="1">
    <source>
        <dbReference type="EMBL" id="UWP87169.1"/>
    </source>
</evidence>
<dbReference type="RefSeq" id="WP_259867090.1">
    <property type="nucleotide sequence ID" value="NZ_BAAAST010000127.1"/>
</dbReference>
<dbReference type="EMBL" id="CP073720">
    <property type="protein sequence ID" value="UWP87169.1"/>
    <property type="molecule type" value="Genomic_DNA"/>
</dbReference>
<evidence type="ECO:0000313" key="2">
    <source>
        <dbReference type="Proteomes" id="UP001059617"/>
    </source>
</evidence>
<accession>A0ABY5WCY6</accession>
<protein>
    <submittedName>
        <fullName evidence="1">Uncharacterized protein</fullName>
    </submittedName>
</protein>
<gene>
    <name evidence="1" type="ORF">Dfulv_24185</name>
</gene>
<reference evidence="1" key="1">
    <citation type="submission" date="2021-04" db="EMBL/GenBank/DDBJ databases">
        <authorList>
            <person name="Hartkoorn R.C."/>
            <person name="Beaudoing E."/>
            <person name="Hot D."/>
        </authorList>
    </citation>
    <scope>NUCLEOTIDE SEQUENCE</scope>
    <source>
        <strain evidence="1">NRRL B-16292</strain>
    </source>
</reference>
<sequence>MGDNGYDYYSAPAIRAATAAIRAEAAKWDDFGDRMDGVRAGMAGLGIPPSGFAVADVSGAVGSADQSRVYETMRAHLTTLFTDATTEFHEIAAVLRSCADWYEDADDHSVIDLDALWHA</sequence>
<name>A0ABY5WCY6_9ACTN</name>
<keyword evidence="2" id="KW-1185">Reference proteome</keyword>
<dbReference type="Proteomes" id="UP001059617">
    <property type="component" value="Chromosome"/>
</dbReference>
<proteinExistence type="predicted"/>
<reference evidence="1" key="2">
    <citation type="submission" date="2022-09" db="EMBL/GenBank/DDBJ databases">
        <title>Biosynthetic gene clusters of Dactylosporangioum fulvum.</title>
        <authorList>
            <person name="Caradec T."/>
        </authorList>
    </citation>
    <scope>NUCLEOTIDE SEQUENCE</scope>
    <source>
        <strain evidence="1">NRRL B-16292</strain>
    </source>
</reference>
<organism evidence="1 2">
    <name type="scientific">Dactylosporangium fulvum</name>
    <dbReference type="NCBI Taxonomy" id="53359"/>
    <lineage>
        <taxon>Bacteria</taxon>
        <taxon>Bacillati</taxon>
        <taxon>Actinomycetota</taxon>
        <taxon>Actinomycetes</taxon>
        <taxon>Micromonosporales</taxon>
        <taxon>Micromonosporaceae</taxon>
        <taxon>Dactylosporangium</taxon>
    </lineage>
</organism>